<evidence type="ECO:0000313" key="2">
    <source>
        <dbReference type="Proteomes" id="UP000004994"/>
    </source>
</evidence>
<dbReference type="EnsemblPlants" id="Solyc00g016915.1.1">
    <property type="protein sequence ID" value="Solyc00g016915.1.1"/>
    <property type="gene ID" value="Solyc00g016915.1"/>
</dbReference>
<name>A0A494G8V3_SOLLC</name>
<accession>A0A494G8V3</accession>
<organism evidence="1">
    <name type="scientific">Solanum lycopersicum</name>
    <name type="common">Tomato</name>
    <name type="synonym">Lycopersicon esculentum</name>
    <dbReference type="NCBI Taxonomy" id="4081"/>
    <lineage>
        <taxon>Eukaryota</taxon>
        <taxon>Viridiplantae</taxon>
        <taxon>Streptophyta</taxon>
        <taxon>Embryophyta</taxon>
        <taxon>Tracheophyta</taxon>
        <taxon>Spermatophyta</taxon>
        <taxon>Magnoliopsida</taxon>
        <taxon>eudicotyledons</taxon>
        <taxon>Gunneridae</taxon>
        <taxon>Pentapetalae</taxon>
        <taxon>asterids</taxon>
        <taxon>lamiids</taxon>
        <taxon>Solanales</taxon>
        <taxon>Solanaceae</taxon>
        <taxon>Solanoideae</taxon>
        <taxon>Solaneae</taxon>
        <taxon>Solanum</taxon>
        <taxon>Solanum subgen. Lycopersicon</taxon>
    </lineage>
</organism>
<dbReference type="PANTHER" id="PTHR33187">
    <property type="entry name" value="WU:FI09B08"/>
    <property type="match status" value="1"/>
</dbReference>
<keyword evidence="2" id="KW-1185">Reference proteome</keyword>
<dbReference type="InParanoid" id="A0A494G8V3"/>
<reference evidence="1" key="2">
    <citation type="submission" date="2019-04" db="UniProtKB">
        <authorList>
            <consortium name="EnsemblPlants"/>
        </authorList>
    </citation>
    <scope>IDENTIFICATION</scope>
    <source>
        <strain evidence="1">cv. Heinz 1706</strain>
    </source>
</reference>
<dbReference type="Proteomes" id="UP000004994">
    <property type="component" value="Unassembled WGS sequence"/>
</dbReference>
<protein>
    <submittedName>
        <fullName evidence="1">Uncharacterized protein</fullName>
    </submittedName>
</protein>
<sequence length="180" mass="20708">MTSCLLEAHTVERRWAWHDITALGRHARSNDIWRGMTSPPLDNKDNWQYTVERRQAWHAIIALARETRSNVIVSCHQRLRTAHKEGRRRAWHAIISFGQHRRSDDVGRGMPSPPLDSTHGRMTSSVAFHNRPWTAHMVGRRRAWYEITALGLHAWSGYSGRGMTSPHLNSTHSRTMCGMA</sequence>
<evidence type="ECO:0000313" key="1">
    <source>
        <dbReference type="EnsemblPlants" id="Solyc00g016915.1.1"/>
    </source>
</evidence>
<dbReference type="AlphaFoldDB" id="A0A494G8V3"/>
<reference evidence="1" key="1">
    <citation type="journal article" date="2012" name="Nature">
        <title>The tomato genome sequence provides insights into fleshy fruit evolution.</title>
        <authorList>
            <consortium name="Tomato Genome Consortium"/>
        </authorList>
    </citation>
    <scope>NUCLEOTIDE SEQUENCE [LARGE SCALE GENOMIC DNA]</scope>
    <source>
        <strain evidence="1">cv. Heinz 1706</strain>
    </source>
</reference>
<dbReference type="PANTHER" id="PTHR33187:SF11">
    <property type="entry name" value="AMINOTRANSFERASE-LIKE PLANT MOBILE DOMAIN-CONTAINING PROTEIN"/>
    <property type="match status" value="1"/>
</dbReference>
<dbReference type="Gramene" id="Solyc00g016915.1.1">
    <property type="protein sequence ID" value="Solyc00g016915.1.1"/>
    <property type="gene ID" value="Solyc00g016915.1"/>
</dbReference>
<proteinExistence type="predicted"/>